<gene>
    <name evidence="2" type="ORF">NDU88_002059</name>
</gene>
<dbReference type="AlphaFoldDB" id="A0AAV7Q4V8"/>
<dbReference type="Proteomes" id="UP001066276">
    <property type="component" value="Chromosome 6"/>
</dbReference>
<keyword evidence="3" id="KW-1185">Reference proteome</keyword>
<feature type="region of interest" description="Disordered" evidence="1">
    <location>
        <begin position="1"/>
        <end position="89"/>
    </location>
</feature>
<sequence length="161" mass="16793">MPRPRKRGGTKGTSVPRSTPGPAPGWPSVIPGPARAQEIRRAAGRRRGGRKDPSPTAPRAWPTAGRGGRLQPHGSPAPVPGSATDPRRAVTAARLTREAQERGLSCPPPFWSPTSSGLAACKIRAEEPTDPTGGTAAPRRRGNRVQGGHPMEVDGMSIRGG</sequence>
<dbReference type="EMBL" id="JANPWB010000010">
    <property type="protein sequence ID" value="KAJ1135621.1"/>
    <property type="molecule type" value="Genomic_DNA"/>
</dbReference>
<proteinExistence type="predicted"/>
<accession>A0AAV7Q4V8</accession>
<evidence type="ECO:0000313" key="2">
    <source>
        <dbReference type="EMBL" id="KAJ1135621.1"/>
    </source>
</evidence>
<name>A0AAV7Q4V8_PLEWA</name>
<evidence type="ECO:0000313" key="3">
    <source>
        <dbReference type="Proteomes" id="UP001066276"/>
    </source>
</evidence>
<protein>
    <submittedName>
        <fullName evidence="2">Uncharacterized protein</fullName>
    </submittedName>
</protein>
<feature type="region of interest" description="Disordered" evidence="1">
    <location>
        <begin position="124"/>
        <end position="161"/>
    </location>
</feature>
<evidence type="ECO:0000256" key="1">
    <source>
        <dbReference type="SAM" id="MobiDB-lite"/>
    </source>
</evidence>
<organism evidence="2 3">
    <name type="scientific">Pleurodeles waltl</name>
    <name type="common">Iberian ribbed newt</name>
    <dbReference type="NCBI Taxonomy" id="8319"/>
    <lineage>
        <taxon>Eukaryota</taxon>
        <taxon>Metazoa</taxon>
        <taxon>Chordata</taxon>
        <taxon>Craniata</taxon>
        <taxon>Vertebrata</taxon>
        <taxon>Euteleostomi</taxon>
        <taxon>Amphibia</taxon>
        <taxon>Batrachia</taxon>
        <taxon>Caudata</taxon>
        <taxon>Salamandroidea</taxon>
        <taxon>Salamandridae</taxon>
        <taxon>Pleurodelinae</taxon>
        <taxon>Pleurodeles</taxon>
    </lineage>
</organism>
<reference evidence="2" key="1">
    <citation type="journal article" date="2022" name="bioRxiv">
        <title>Sequencing and chromosome-scale assembly of the giantPleurodeles waltlgenome.</title>
        <authorList>
            <person name="Brown T."/>
            <person name="Elewa A."/>
            <person name="Iarovenko S."/>
            <person name="Subramanian E."/>
            <person name="Araus A.J."/>
            <person name="Petzold A."/>
            <person name="Susuki M."/>
            <person name="Suzuki K.-i.T."/>
            <person name="Hayashi T."/>
            <person name="Toyoda A."/>
            <person name="Oliveira C."/>
            <person name="Osipova E."/>
            <person name="Leigh N.D."/>
            <person name="Simon A."/>
            <person name="Yun M.H."/>
        </authorList>
    </citation>
    <scope>NUCLEOTIDE SEQUENCE</scope>
    <source>
        <strain evidence="2">20211129_DDA</strain>
        <tissue evidence="2">Liver</tissue>
    </source>
</reference>
<comment type="caution">
    <text evidence="2">The sequence shown here is derived from an EMBL/GenBank/DDBJ whole genome shotgun (WGS) entry which is preliminary data.</text>
</comment>